<dbReference type="AlphaFoldDB" id="A0A4R6RI03"/>
<evidence type="ECO:0000256" key="1">
    <source>
        <dbReference type="SAM" id="SignalP"/>
    </source>
</evidence>
<feature type="chain" id="PRO_5020821357" description="Metal-dependent phosphoesterase TrpH" evidence="1">
    <location>
        <begin position="25"/>
        <end position="766"/>
    </location>
</feature>
<accession>A0A4R6RI03</accession>
<protein>
    <recommendedName>
        <fullName evidence="4">Metal-dependent phosphoesterase TrpH</fullName>
    </recommendedName>
</protein>
<dbReference type="OrthoDB" id="9997at2"/>
<proteinExistence type="predicted"/>
<name>A0A4R6RI03_9BURK</name>
<gene>
    <name evidence="2" type="ORF">EV672_102165</name>
</gene>
<dbReference type="RefSeq" id="WP_133606785.1">
    <property type="nucleotide sequence ID" value="NZ_SNXW01000002.1"/>
</dbReference>
<evidence type="ECO:0000313" key="3">
    <source>
        <dbReference type="Proteomes" id="UP000294593"/>
    </source>
</evidence>
<organism evidence="2 3">
    <name type="scientific">Aquabacterium commune</name>
    <dbReference type="NCBI Taxonomy" id="70586"/>
    <lineage>
        <taxon>Bacteria</taxon>
        <taxon>Pseudomonadati</taxon>
        <taxon>Pseudomonadota</taxon>
        <taxon>Betaproteobacteria</taxon>
        <taxon>Burkholderiales</taxon>
        <taxon>Aquabacterium</taxon>
    </lineage>
</organism>
<dbReference type="EMBL" id="SNXW01000002">
    <property type="protein sequence ID" value="TDP85815.1"/>
    <property type="molecule type" value="Genomic_DNA"/>
</dbReference>
<evidence type="ECO:0000313" key="2">
    <source>
        <dbReference type="EMBL" id="TDP85815.1"/>
    </source>
</evidence>
<feature type="signal peptide" evidence="1">
    <location>
        <begin position="1"/>
        <end position="24"/>
    </location>
</feature>
<sequence length="766" mass="80726">MQFFSKHQIALAAISFLGAASAVAPTASVAATKVPGQYVAGDFHNHTTCSDGAISMQKLIKKSTGKDNGEWGLDWFVQAGHGGTGSRNCTLAEDASLATPAYPLVTDATTGAIKGPTTTWENSGVTLKGNVSGTSPSRNMWRWQSIKEVQYPITEYLAALKNTPVFMGLESVVAGHEHSSMAVITGQLPTSLDSVVLPTTPGYTPQGNATALAQWSYCFDRGDSDTSRGAENQWSCEVTGSDYSDTTKFNWNTTAMKLIPTGSGVGSGVGTKGHLKTVESLKWMQEKHAGGSYYVPAHLERAGPFNPDSNNGFNVEHLRNFNNAAPDIAFGMETQPGHGASAERGEYRQLRNSFVGSATRVDSVGGSTYGGTGVYGAQVGGVWDALLGEGRNWWFFASSDWHNRGQFGPDDRRSTQDFYPGEYQRNYTLVRNGSDKLRPQAIVDGLRTGNNWASSGQIIDRLAFIACASYAGRGARTAASVEALAVSAANGNTDINVSGCATMGEKLAVNPGANVIVSIVVRDPAGVSSSPYSFPNPSLLQVGINQPLNQPVLDHVDVIRGMVTGFRQPGAADYAGEWPRNTNWLRADGTTADLSVVPAAAKNTSAALLKSFSAAGSNAWTAFTAADGTQMLKMTFTVPAVQASQYLRLRGTNLPASVPYETDANGNPLPDFFTNAANTANLRVPCTTVGTNVPTSAVSWTAASGAIDGCPAHLATAPAAITTASGPVAVGQKMVSYDVAAWADLWFYSNPIYVQVKGSTVVAGVK</sequence>
<dbReference type="Proteomes" id="UP000294593">
    <property type="component" value="Unassembled WGS sequence"/>
</dbReference>
<keyword evidence="1" id="KW-0732">Signal</keyword>
<comment type="caution">
    <text evidence="2">The sequence shown here is derived from an EMBL/GenBank/DDBJ whole genome shotgun (WGS) entry which is preliminary data.</text>
</comment>
<reference evidence="2 3" key="1">
    <citation type="submission" date="2019-03" db="EMBL/GenBank/DDBJ databases">
        <title>Genomic Encyclopedia of Type Strains, Phase IV (KMG-IV): sequencing the most valuable type-strain genomes for metagenomic binning, comparative biology and taxonomic classification.</title>
        <authorList>
            <person name="Goeker M."/>
        </authorList>
    </citation>
    <scope>NUCLEOTIDE SEQUENCE [LARGE SCALE GENOMIC DNA]</scope>
    <source>
        <strain evidence="2 3">DSM 11901</strain>
    </source>
</reference>
<keyword evidence="3" id="KW-1185">Reference proteome</keyword>
<evidence type="ECO:0008006" key="4">
    <source>
        <dbReference type="Google" id="ProtNLM"/>
    </source>
</evidence>